<accession>A0A8X7VUT9</accession>
<evidence type="ECO:0000313" key="1">
    <source>
        <dbReference type="EMBL" id="KAG2317293.1"/>
    </source>
</evidence>
<proteinExistence type="predicted"/>
<evidence type="ECO:0000313" key="2">
    <source>
        <dbReference type="Proteomes" id="UP000886595"/>
    </source>
</evidence>
<reference evidence="1 2" key="1">
    <citation type="submission" date="2020-02" db="EMBL/GenBank/DDBJ databases">
        <authorList>
            <person name="Ma Q."/>
            <person name="Huang Y."/>
            <person name="Song X."/>
            <person name="Pei D."/>
        </authorList>
    </citation>
    <scope>NUCLEOTIDE SEQUENCE [LARGE SCALE GENOMIC DNA]</scope>
    <source>
        <strain evidence="1">Sxm20200214</strain>
        <tissue evidence="1">Leaf</tissue>
    </source>
</reference>
<sequence length="77" mass="8848">MASVHENLGFNVESLKNYRKIISEQLSHWEMESLLSLIDAFGNKGITHSVFRKSSQLLFDNHGNTNHEGEIRGYKSR</sequence>
<dbReference type="Proteomes" id="UP000886595">
    <property type="component" value="Unassembled WGS sequence"/>
</dbReference>
<protein>
    <submittedName>
        <fullName evidence="1">Uncharacterized protein</fullName>
    </submittedName>
</protein>
<comment type="caution">
    <text evidence="1">The sequence shown here is derived from an EMBL/GenBank/DDBJ whole genome shotgun (WGS) entry which is preliminary data.</text>
</comment>
<name>A0A8X7VUT9_BRACI</name>
<dbReference type="EMBL" id="JAAMPC010000004">
    <property type="protein sequence ID" value="KAG2317293.1"/>
    <property type="molecule type" value="Genomic_DNA"/>
</dbReference>
<dbReference type="OrthoDB" id="10576391at2759"/>
<organism evidence="1 2">
    <name type="scientific">Brassica carinata</name>
    <name type="common">Ethiopian mustard</name>
    <name type="synonym">Abyssinian cabbage</name>
    <dbReference type="NCBI Taxonomy" id="52824"/>
    <lineage>
        <taxon>Eukaryota</taxon>
        <taxon>Viridiplantae</taxon>
        <taxon>Streptophyta</taxon>
        <taxon>Embryophyta</taxon>
        <taxon>Tracheophyta</taxon>
        <taxon>Spermatophyta</taxon>
        <taxon>Magnoliopsida</taxon>
        <taxon>eudicotyledons</taxon>
        <taxon>Gunneridae</taxon>
        <taxon>Pentapetalae</taxon>
        <taxon>rosids</taxon>
        <taxon>malvids</taxon>
        <taxon>Brassicales</taxon>
        <taxon>Brassicaceae</taxon>
        <taxon>Brassiceae</taxon>
        <taxon>Brassica</taxon>
    </lineage>
</organism>
<keyword evidence="2" id="KW-1185">Reference proteome</keyword>
<gene>
    <name evidence="1" type="ORF">Bca52824_020415</name>
</gene>
<dbReference type="AlphaFoldDB" id="A0A8X7VUT9"/>